<dbReference type="EC" id="3.1.21.3" evidence="5"/>
<dbReference type="InterPro" id="IPR000055">
    <property type="entry name" value="Restrct_endonuc_typeI_TRD"/>
</dbReference>
<gene>
    <name evidence="5" type="ORF">J2S07_004300</name>
</gene>
<dbReference type="Proteomes" id="UP001231362">
    <property type="component" value="Unassembled WGS sequence"/>
</dbReference>
<dbReference type="InterPro" id="IPR052021">
    <property type="entry name" value="Type-I_RS_S_subunit"/>
</dbReference>
<evidence type="ECO:0000259" key="4">
    <source>
        <dbReference type="Pfam" id="PF01420"/>
    </source>
</evidence>
<dbReference type="Pfam" id="PF01420">
    <property type="entry name" value="Methylase_S"/>
    <property type="match status" value="1"/>
</dbReference>
<dbReference type="Gene3D" id="1.10.287.1120">
    <property type="entry name" value="Bipartite methylase S protein"/>
    <property type="match status" value="1"/>
</dbReference>
<proteinExistence type="inferred from homology"/>
<dbReference type="RefSeq" id="WP_307152364.1">
    <property type="nucleotide sequence ID" value="NZ_JAUSTU010000047.1"/>
</dbReference>
<reference evidence="5 6" key="1">
    <citation type="submission" date="2023-07" db="EMBL/GenBank/DDBJ databases">
        <title>Genomic Encyclopedia of Type Strains, Phase IV (KMG-IV): sequencing the most valuable type-strain genomes for metagenomic binning, comparative biology and taxonomic classification.</title>
        <authorList>
            <person name="Goeker M."/>
        </authorList>
    </citation>
    <scope>NUCLEOTIDE SEQUENCE [LARGE SCALE GENOMIC DNA]</scope>
    <source>
        <strain evidence="5 6">DSM 23948</strain>
    </source>
</reference>
<dbReference type="SUPFAM" id="SSF116734">
    <property type="entry name" value="DNA methylase specificity domain"/>
    <property type="match status" value="2"/>
</dbReference>
<sequence length="410" mass="46345">MSDKVEMKKTNIGLIPIDWEVKKIEDISKNVFAGATPSTRNSEYWNGDIPWMSSGEINKKFIWSTEKKITKEGFNSSSTKMVPKDSVLVALAGQGKTRGTVAMNKIELCTNQSLASIVPDDTIEPKFLYYNLDSRYDELRKMSTGDGGRGGLNLKIINYISIGIPPLGEQKKIANILSTWDQAIVLKEKLIEQKKEQKKGIMQKILTGAVRLPGFDGEWKNVKLGKLIKEVNNKSTENNQFQVLSVTKNGIVAQSEHFNKQVASDNNIGYKIIRKNNLVFSTMNLWMGSLDVLTNFEIGIVSPAYKVFEFNRNRLNPTFGKYFMKAEHMIWIYNVNSEQGASIVRRNLDLKGLLNTNIKVPSIEEQMEIANLLSCVDKEIDLLEEETVEIKKQKKGLMKLLLTGKIRVKV</sequence>
<evidence type="ECO:0000313" key="5">
    <source>
        <dbReference type="EMBL" id="MDQ0157927.1"/>
    </source>
</evidence>
<organism evidence="5 6">
    <name type="scientific">Anoxybacillus andreesenii</name>
    <dbReference type="NCBI Taxonomy" id="1325932"/>
    <lineage>
        <taxon>Bacteria</taxon>
        <taxon>Bacillati</taxon>
        <taxon>Bacillota</taxon>
        <taxon>Bacilli</taxon>
        <taxon>Bacillales</taxon>
        <taxon>Anoxybacillaceae</taxon>
        <taxon>Anoxybacillus</taxon>
    </lineage>
</organism>
<evidence type="ECO:0000256" key="3">
    <source>
        <dbReference type="ARBA" id="ARBA00023125"/>
    </source>
</evidence>
<keyword evidence="2" id="KW-0680">Restriction system</keyword>
<dbReference type="InterPro" id="IPR044946">
    <property type="entry name" value="Restrct_endonuc_typeI_TRD_sf"/>
</dbReference>
<dbReference type="PANTHER" id="PTHR30408">
    <property type="entry name" value="TYPE-1 RESTRICTION ENZYME ECOKI SPECIFICITY PROTEIN"/>
    <property type="match status" value="1"/>
</dbReference>
<dbReference type="Gene3D" id="3.90.220.20">
    <property type="entry name" value="DNA methylase specificity domains"/>
    <property type="match status" value="2"/>
</dbReference>
<keyword evidence="5" id="KW-0378">Hydrolase</keyword>
<dbReference type="PANTHER" id="PTHR30408:SF12">
    <property type="entry name" value="TYPE I RESTRICTION ENZYME MJAVIII SPECIFICITY SUBUNIT"/>
    <property type="match status" value="1"/>
</dbReference>
<name>A0ABT9VAD9_9BACL</name>
<evidence type="ECO:0000256" key="2">
    <source>
        <dbReference type="ARBA" id="ARBA00022747"/>
    </source>
</evidence>
<keyword evidence="6" id="KW-1185">Reference proteome</keyword>
<accession>A0ABT9VAD9</accession>
<dbReference type="GO" id="GO:0009035">
    <property type="term" value="F:type I site-specific deoxyribonuclease activity"/>
    <property type="evidence" value="ECO:0007669"/>
    <property type="project" value="UniProtKB-EC"/>
</dbReference>
<evidence type="ECO:0000313" key="6">
    <source>
        <dbReference type="Proteomes" id="UP001231362"/>
    </source>
</evidence>
<keyword evidence="3" id="KW-0238">DNA-binding</keyword>
<dbReference type="EMBL" id="JAUSTU010000047">
    <property type="protein sequence ID" value="MDQ0157927.1"/>
    <property type="molecule type" value="Genomic_DNA"/>
</dbReference>
<comment type="similarity">
    <text evidence="1">Belongs to the type-I restriction system S methylase family.</text>
</comment>
<protein>
    <submittedName>
        <fullName evidence="5">Type I restriction enzyme S subunit</fullName>
        <ecNumber evidence="5">3.1.21.3</ecNumber>
    </submittedName>
</protein>
<evidence type="ECO:0000256" key="1">
    <source>
        <dbReference type="ARBA" id="ARBA00010923"/>
    </source>
</evidence>
<dbReference type="CDD" id="cd17294">
    <property type="entry name" value="RMtype1_S_MmaC7ORF19P_TRD1-CR1_like"/>
    <property type="match status" value="1"/>
</dbReference>
<feature type="domain" description="Type I restriction modification DNA specificity" evidence="4">
    <location>
        <begin position="16"/>
        <end position="193"/>
    </location>
</feature>
<comment type="caution">
    <text evidence="5">The sequence shown here is derived from an EMBL/GenBank/DDBJ whole genome shotgun (WGS) entry which is preliminary data.</text>
</comment>